<dbReference type="RefSeq" id="WP_046904548.1">
    <property type="nucleotide sequence ID" value="NZ_CP011452.2"/>
</dbReference>
<keyword evidence="6" id="KW-0653">Protein transport</keyword>
<evidence type="ECO:0000256" key="3">
    <source>
        <dbReference type="ARBA" id="ARBA00016507"/>
    </source>
</evidence>
<dbReference type="InterPro" id="IPR018035">
    <property type="entry name" value="Flagellar_FliH/T3SS_HrpE"/>
</dbReference>
<evidence type="ECO:0000313" key="10">
    <source>
        <dbReference type="Proteomes" id="UP000034392"/>
    </source>
</evidence>
<name>A0A0F7KWW5_9SPHN</name>
<dbReference type="KEGG" id="aay:WYH_03145"/>
<gene>
    <name evidence="9" type="ORF">WYH_03145</name>
</gene>
<sequence length="189" mass="20980">MSRPALQDMFKPRSFTQDPRFAGFAGSPPPPCPADPVGEAFERGYAQGMDDTRAEIARQQAASETALRKIELAFTRLDEETAAELREKFRQTVLALCNEAIAPLAVDEEGLTRRIERAVSMLQRSQDEKRVLLNPEDLALVADRLPSGLTVEADPAIERGALRIETPDGGIEDGPSQWRRILDEAFREC</sequence>
<dbReference type="Pfam" id="PF02108">
    <property type="entry name" value="FliH"/>
    <property type="match status" value="1"/>
</dbReference>
<keyword evidence="5" id="KW-1005">Bacterial flagellum biogenesis</keyword>
<evidence type="ECO:0000256" key="5">
    <source>
        <dbReference type="ARBA" id="ARBA00022795"/>
    </source>
</evidence>
<evidence type="ECO:0000256" key="4">
    <source>
        <dbReference type="ARBA" id="ARBA00022448"/>
    </source>
</evidence>
<dbReference type="PANTHER" id="PTHR34982">
    <property type="entry name" value="YOP PROTEINS TRANSLOCATION PROTEIN L"/>
    <property type="match status" value="1"/>
</dbReference>
<accession>A0A0F7KWW5</accession>
<evidence type="ECO:0000259" key="8">
    <source>
        <dbReference type="Pfam" id="PF02108"/>
    </source>
</evidence>
<evidence type="ECO:0000256" key="1">
    <source>
        <dbReference type="ARBA" id="ARBA00003041"/>
    </source>
</evidence>
<proteinExistence type="inferred from homology"/>
<evidence type="ECO:0000256" key="6">
    <source>
        <dbReference type="ARBA" id="ARBA00022927"/>
    </source>
</evidence>
<comment type="function">
    <text evidence="1">Needed for flagellar regrowth and assembly.</text>
</comment>
<keyword evidence="9" id="KW-0282">Flagellum</keyword>
<dbReference type="AlphaFoldDB" id="A0A0F7KWW5"/>
<evidence type="ECO:0000313" key="9">
    <source>
        <dbReference type="EMBL" id="AKH44164.1"/>
    </source>
</evidence>
<keyword evidence="9" id="KW-0969">Cilium</keyword>
<comment type="similarity">
    <text evidence="2">Belongs to the FliH family.</text>
</comment>
<keyword evidence="10" id="KW-1185">Reference proteome</keyword>
<dbReference type="GO" id="GO:0005829">
    <property type="term" value="C:cytosol"/>
    <property type="evidence" value="ECO:0007669"/>
    <property type="project" value="TreeGrafter"/>
</dbReference>
<dbReference type="Proteomes" id="UP000034392">
    <property type="component" value="Chromosome"/>
</dbReference>
<dbReference type="GO" id="GO:0015031">
    <property type="term" value="P:protein transport"/>
    <property type="evidence" value="ECO:0007669"/>
    <property type="project" value="UniProtKB-KW"/>
</dbReference>
<keyword evidence="7" id="KW-1006">Bacterial flagellum protein export</keyword>
<dbReference type="STRING" id="1267766.WYH_03145"/>
<dbReference type="InterPro" id="IPR051472">
    <property type="entry name" value="T3SS_Stator/FliH"/>
</dbReference>
<dbReference type="PANTHER" id="PTHR34982:SF1">
    <property type="entry name" value="FLAGELLAR ASSEMBLY PROTEIN FLIH"/>
    <property type="match status" value="1"/>
</dbReference>
<dbReference type="OrthoDB" id="7506803at2"/>
<evidence type="ECO:0000256" key="2">
    <source>
        <dbReference type="ARBA" id="ARBA00006602"/>
    </source>
</evidence>
<dbReference type="GO" id="GO:0044781">
    <property type="term" value="P:bacterial-type flagellum organization"/>
    <property type="evidence" value="ECO:0007669"/>
    <property type="project" value="UniProtKB-KW"/>
</dbReference>
<reference evidence="9" key="1">
    <citation type="submission" date="2015-05" db="EMBL/GenBank/DDBJ databases">
        <title>The complete genome of Altererythrobacter atlanticus strain 26DY36.</title>
        <authorList>
            <person name="Wu Y.-H."/>
            <person name="Cheng H."/>
            <person name="Wu X.-W."/>
        </authorList>
    </citation>
    <scope>NUCLEOTIDE SEQUENCE [LARGE SCALE GENOMIC DNA]</scope>
    <source>
        <strain evidence="9">26DY36</strain>
    </source>
</reference>
<keyword evidence="4" id="KW-0813">Transport</keyword>
<dbReference type="PATRIC" id="fig|1267766.3.peg.3190"/>
<protein>
    <recommendedName>
        <fullName evidence="3">Flagellar assembly protein FliH</fullName>
    </recommendedName>
</protein>
<feature type="domain" description="Flagellar assembly protein FliH/Type III secretion system HrpE" evidence="8">
    <location>
        <begin position="65"/>
        <end position="172"/>
    </location>
</feature>
<keyword evidence="9" id="KW-0966">Cell projection</keyword>
<dbReference type="EMBL" id="CP011452">
    <property type="protein sequence ID" value="AKH44164.1"/>
    <property type="molecule type" value="Genomic_DNA"/>
</dbReference>
<organism evidence="9 10">
    <name type="scientific">Croceibacterium atlanticum</name>
    <dbReference type="NCBI Taxonomy" id="1267766"/>
    <lineage>
        <taxon>Bacteria</taxon>
        <taxon>Pseudomonadati</taxon>
        <taxon>Pseudomonadota</taxon>
        <taxon>Alphaproteobacteria</taxon>
        <taxon>Sphingomonadales</taxon>
        <taxon>Erythrobacteraceae</taxon>
        <taxon>Croceibacterium</taxon>
    </lineage>
</organism>
<evidence type="ECO:0000256" key="7">
    <source>
        <dbReference type="ARBA" id="ARBA00023225"/>
    </source>
</evidence>